<reference evidence="1 4" key="2">
    <citation type="submission" date="2019-07" db="EMBL/GenBank/DDBJ databases">
        <title>Whole genome shotgun sequence of Lactobacillus siliginis NBRC 101315.</title>
        <authorList>
            <person name="Hosoyama A."/>
            <person name="Uohara A."/>
            <person name="Ohji S."/>
            <person name="Ichikawa N."/>
        </authorList>
    </citation>
    <scope>NUCLEOTIDE SEQUENCE [LARGE SCALE GENOMIC DNA]</scope>
    <source>
        <strain evidence="1 4">NBRC 101315</strain>
    </source>
</reference>
<dbReference type="STRING" id="348151.IV55_GL001195"/>
<protein>
    <submittedName>
        <fullName evidence="2">Uncharacterized protein</fullName>
    </submittedName>
</protein>
<evidence type="ECO:0000313" key="4">
    <source>
        <dbReference type="Proteomes" id="UP000321429"/>
    </source>
</evidence>
<gene>
    <name evidence="2" type="ORF">IV55_GL001195</name>
    <name evidence="1" type="ORF">LSI01_16620</name>
</gene>
<name>A0A0R2L4I9_9LACO</name>
<evidence type="ECO:0000313" key="1">
    <source>
        <dbReference type="EMBL" id="GEK29351.1"/>
    </source>
</evidence>
<comment type="caution">
    <text evidence="2">The sequence shown here is derived from an EMBL/GenBank/DDBJ whole genome shotgun (WGS) entry which is preliminary data.</text>
</comment>
<dbReference type="EMBL" id="BJUD01000048">
    <property type="protein sequence ID" value="GEK29351.1"/>
    <property type="molecule type" value="Genomic_DNA"/>
</dbReference>
<evidence type="ECO:0000313" key="3">
    <source>
        <dbReference type="Proteomes" id="UP000051139"/>
    </source>
</evidence>
<keyword evidence="3" id="KW-1185">Reference proteome</keyword>
<sequence length="111" mass="12726">MAEEPAPLAEPGQETLDMIEEITRNDGTRYMEIGNMVHNGRAEYAAEHKLIGEVRILKLNIPRSANVIKYEDYINHHFLMQGWDMTSWEEWTKTPAIQELVSAILSENQVG</sequence>
<evidence type="ECO:0000313" key="2">
    <source>
        <dbReference type="EMBL" id="KRN96665.1"/>
    </source>
</evidence>
<reference evidence="2 3" key="1">
    <citation type="journal article" date="2015" name="Genome Announc.">
        <title>Expanding the biotechnology potential of lactobacilli through comparative genomics of 213 strains and associated genera.</title>
        <authorList>
            <person name="Sun Z."/>
            <person name="Harris H.M."/>
            <person name="McCann A."/>
            <person name="Guo C."/>
            <person name="Argimon S."/>
            <person name="Zhang W."/>
            <person name="Yang X."/>
            <person name="Jeffery I.B."/>
            <person name="Cooney J.C."/>
            <person name="Kagawa T.F."/>
            <person name="Liu W."/>
            <person name="Song Y."/>
            <person name="Salvetti E."/>
            <person name="Wrobel A."/>
            <person name="Rasinkangas P."/>
            <person name="Parkhill J."/>
            <person name="Rea M.C."/>
            <person name="O'Sullivan O."/>
            <person name="Ritari J."/>
            <person name="Douillard F.P."/>
            <person name="Paul Ross R."/>
            <person name="Yang R."/>
            <person name="Briner A.E."/>
            <person name="Felis G.E."/>
            <person name="de Vos W.M."/>
            <person name="Barrangou R."/>
            <person name="Klaenhammer T.R."/>
            <person name="Caufield P.W."/>
            <person name="Cui Y."/>
            <person name="Zhang H."/>
            <person name="O'Toole P.W."/>
        </authorList>
    </citation>
    <scope>NUCLEOTIDE SEQUENCE [LARGE SCALE GENOMIC DNA]</scope>
    <source>
        <strain evidence="2 3">DSM 22696</strain>
    </source>
</reference>
<organism evidence="2 3">
    <name type="scientific">Furfurilactobacillus siliginis</name>
    <dbReference type="NCBI Taxonomy" id="348151"/>
    <lineage>
        <taxon>Bacteria</taxon>
        <taxon>Bacillati</taxon>
        <taxon>Bacillota</taxon>
        <taxon>Bacilli</taxon>
        <taxon>Lactobacillales</taxon>
        <taxon>Lactobacillaceae</taxon>
        <taxon>Furfurilactobacillus</taxon>
    </lineage>
</organism>
<dbReference type="EMBL" id="JQCB01000003">
    <property type="protein sequence ID" value="KRN96665.1"/>
    <property type="molecule type" value="Genomic_DNA"/>
</dbReference>
<dbReference type="PATRIC" id="fig|348151.3.peg.1225"/>
<dbReference type="OrthoDB" id="2141081at2"/>
<dbReference type="Proteomes" id="UP000321429">
    <property type="component" value="Unassembled WGS sequence"/>
</dbReference>
<dbReference type="AlphaFoldDB" id="A0A0R2L4I9"/>
<accession>A0A0R2L4I9</accession>
<proteinExistence type="predicted"/>
<dbReference type="Proteomes" id="UP000051139">
    <property type="component" value="Unassembled WGS sequence"/>
</dbReference>
<dbReference type="RefSeq" id="WP_057809322.1">
    <property type="nucleotide sequence ID" value="NZ_BJUD01000048.1"/>
</dbReference>